<feature type="transmembrane region" description="Helical" evidence="1">
    <location>
        <begin position="20"/>
        <end position="42"/>
    </location>
</feature>
<gene>
    <name evidence="2" type="ORF">NG800_016885</name>
</gene>
<evidence type="ECO:0008006" key="4">
    <source>
        <dbReference type="Google" id="ProtNLM"/>
    </source>
</evidence>
<dbReference type="RefSeq" id="WP_063969422.1">
    <property type="nucleotide sequence ID" value="NZ_JAMXLT020000036.1"/>
</dbReference>
<evidence type="ECO:0000256" key="1">
    <source>
        <dbReference type="SAM" id="Phobius"/>
    </source>
</evidence>
<feature type="transmembrane region" description="Helical" evidence="1">
    <location>
        <begin position="54"/>
        <end position="84"/>
    </location>
</feature>
<keyword evidence="3" id="KW-1185">Reference proteome</keyword>
<dbReference type="Proteomes" id="UP001204439">
    <property type="component" value="Unassembled WGS sequence"/>
</dbReference>
<organism evidence="2 3">
    <name type="scientific">Epilithonimonas ginsengisoli</name>
    <dbReference type="NCBI Taxonomy" id="1245592"/>
    <lineage>
        <taxon>Bacteria</taxon>
        <taxon>Pseudomonadati</taxon>
        <taxon>Bacteroidota</taxon>
        <taxon>Flavobacteriia</taxon>
        <taxon>Flavobacteriales</taxon>
        <taxon>Weeksellaceae</taxon>
        <taxon>Chryseobacterium group</taxon>
        <taxon>Epilithonimonas</taxon>
    </lineage>
</organism>
<dbReference type="EMBL" id="JAMXLT020000036">
    <property type="protein sequence ID" value="MDW8550606.1"/>
    <property type="molecule type" value="Genomic_DNA"/>
</dbReference>
<keyword evidence="1" id="KW-1133">Transmembrane helix</keyword>
<accession>A0ABU4JM93</accession>
<evidence type="ECO:0000313" key="2">
    <source>
        <dbReference type="EMBL" id="MDW8550606.1"/>
    </source>
</evidence>
<evidence type="ECO:0000313" key="3">
    <source>
        <dbReference type="Proteomes" id="UP001204439"/>
    </source>
</evidence>
<keyword evidence="1" id="KW-0472">Membrane</keyword>
<protein>
    <recommendedName>
        <fullName evidence="4">DUF4870 domain-containing protein</fullName>
    </recommendedName>
</protein>
<name>A0ABU4JM93_9FLAO</name>
<reference evidence="2 3" key="1">
    <citation type="submission" date="2023-11" db="EMBL/GenBank/DDBJ databases">
        <title>First isolation, identification, and characterization of non-pathogenic Epilithonimonas ginsengisoli isolated from diseased farmed rainbow trout (Oncorhynchus mykiss) in Chile.</title>
        <authorList>
            <person name="Miranda C.D."/>
            <person name="Irgang R."/>
            <person name="Concha C."/>
            <person name="Rojas R."/>
            <person name="Avendano R."/>
        </authorList>
    </citation>
    <scope>NUCLEOTIDE SEQUENCE [LARGE SCALE GENOMIC DNA]</scope>
    <source>
        <strain evidence="2 3">FP99</strain>
    </source>
</reference>
<feature type="transmembrane region" description="Helical" evidence="1">
    <location>
        <begin position="90"/>
        <end position="111"/>
    </location>
</feature>
<keyword evidence="1" id="KW-0812">Transmembrane</keyword>
<proteinExistence type="predicted"/>
<comment type="caution">
    <text evidence="2">The sequence shown here is derived from an EMBL/GenBank/DDBJ whole genome shotgun (WGS) entry which is preliminary data.</text>
</comment>
<sequence>MELPFNIIDILRTIEAEPGFLVAFAAFHPFAIMVLAIPLWIFRKMGVYKPAEELGMFGFSVVVIFMLGWLLGFVSQILMMFMGIPGLKMLMIYLSMYLCITAFVIVNAYGMKKWYERDQLKKKPVT</sequence>